<evidence type="ECO:0000256" key="2">
    <source>
        <dbReference type="ARBA" id="ARBA00022785"/>
    </source>
</evidence>
<evidence type="ECO:0000256" key="1">
    <source>
        <dbReference type="ARBA" id="ARBA00022490"/>
    </source>
</evidence>
<comment type="function">
    <text evidence="5">Catalyzes the NADPH-dependent reduction of 7-cyano-7-deazaguanine (preQ0) to 7-aminomethyl-7-deazaguanine (preQ1).</text>
</comment>
<dbReference type="PIRSF" id="PIRSF004750">
    <property type="entry name" value="Nitrile_oxidored_YqcD_prd"/>
    <property type="match status" value="1"/>
</dbReference>
<dbReference type="GO" id="GO:0033739">
    <property type="term" value="F:preQ1 synthase activity"/>
    <property type="evidence" value="ECO:0007669"/>
    <property type="project" value="UniProtKB-UniRule"/>
</dbReference>
<dbReference type="AlphaFoldDB" id="A0A974NGU5"/>
<feature type="active site" description="Thioimide intermediate" evidence="5">
    <location>
        <position position="184"/>
    </location>
</feature>
<proteinExistence type="inferred from homology"/>
<dbReference type="EMBL" id="CP067393">
    <property type="protein sequence ID" value="QQP86413.1"/>
    <property type="molecule type" value="Genomic_DNA"/>
</dbReference>
<dbReference type="PANTHER" id="PTHR34354:SF1">
    <property type="entry name" value="NADPH-DEPENDENT 7-CYANO-7-DEAZAGUANINE REDUCTASE"/>
    <property type="match status" value="1"/>
</dbReference>
<evidence type="ECO:0000256" key="3">
    <source>
        <dbReference type="ARBA" id="ARBA00022857"/>
    </source>
</evidence>
<feature type="binding site" evidence="5">
    <location>
        <begin position="84"/>
        <end position="86"/>
    </location>
    <ligand>
        <name>substrate</name>
    </ligand>
</feature>
<comment type="subcellular location">
    <subcellularLocation>
        <location evidence="5">Cytoplasm</location>
    </subcellularLocation>
</comment>
<feature type="domain" description="NADPH-dependent 7-cyano-7-deazaguanine reductase N-terminal" evidence="6">
    <location>
        <begin position="17"/>
        <end position="127"/>
    </location>
</feature>
<comment type="catalytic activity">
    <reaction evidence="5">
        <text>7-aminomethyl-7-carbaguanine + 2 NADP(+) = 7-cyano-7-carbaguanine + 2 NADPH + 3 H(+)</text>
        <dbReference type="Rhea" id="RHEA:13409"/>
        <dbReference type="ChEBI" id="CHEBI:15378"/>
        <dbReference type="ChEBI" id="CHEBI:45075"/>
        <dbReference type="ChEBI" id="CHEBI:57783"/>
        <dbReference type="ChEBI" id="CHEBI:58349"/>
        <dbReference type="ChEBI" id="CHEBI:58703"/>
        <dbReference type="EC" id="1.7.1.13"/>
    </reaction>
</comment>
<dbReference type="PANTHER" id="PTHR34354">
    <property type="entry name" value="NADPH-DEPENDENT 7-CYANO-7-DEAZAGUANINE REDUCTASE"/>
    <property type="match status" value="1"/>
</dbReference>
<comment type="subunit">
    <text evidence="5">Homodimer.</text>
</comment>
<keyword evidence="1 5" id="KW-0963">Cytoplasm</keyword>
<dbReference type="NCBIfam" id="TIGR03138">
    <property type="entry name" value="QueF"/>
    <property type="match status" value="1"/>
</dbReference>
<dbReference type="HAMAP" id="MF_00817">
    <property type="entry name" value="QueF_type2"/>
    <property type="match status" value="1"/>
</dbReference>
<keyword evidence="3 5" id="KW-0521">NADP</keyword>
<protein>
    <recommendedName>
        <fullName evidence="5">NADPH-dependent 7-cyano-7-deazaguanine reductase</fullName>
        <ecNumber evidence="5">1.7.1.13</ecNumber>
    </recommendedName>
    <alternativeName>
        <fullName evidence="5">7-cyano-7-carbaguanine reductase</fullName>
    </alternativeName>
    <alternativeName>
        <fullName evidence="5">NADPH-dependent nitrile oxidoreductase</fullName>
    </alternativeName>
    <alternativeName>
        <fullName evidence="5">PreQ(0) reductase</fullName>
    </alternativeName>
</protein>
<accession>A0A974NGU5</accession>
<feature type="active site" description="Proton donor" evidence="5">
    <location>
        <position position="191"/>
    </location>
</feature>
<sequence>MSYHLAEESPLGKANQYIDQYQPDLLFPIARRVKWQELGLTADTLPYWGVDIWNSYELSWLTPSGKPKVMIAEFIIPANSPAIIESKSFKLYLNSFNQTEFVSENAVKQVLIRDLSAAAGTAVAVNLYTLEAFTKFGLSNLQGNCIDDLDIKIGQYNHPTATLLKTHDKEVEESLYTHLLKSNCPVTGQPDWASLSITYKAAKQLDHSSLLQYIISFRQHADFHEQCIERIFLDLNNLLNPEQLIVIGRYVRRGGLDINPCRSLKQIDYVNSRLVRQ</sequence>
<dbReference type="InterPro" id="IPR016428">
    <property type="entry name" value="QueF_type2"/>
</dbReference>
<evidence type="ECO:0000259" key="6">
    <source>
        <dbReference type="Pfam" id="PF14819"/>
    </source>
</evidence>
<gene>
    <name evidence="5 7" type="primary">queF</name>
    <name evidence="7" type="ORF">JHT90_04010</name>
</gene>
<dbReference type="InterPro" id="IPR043133">
    <property type="entry name" value="GTP-CH-I_C/QueF"/>
</dbReference>
<evidence type="ECO:0000313" key="8">
    <source>
        <dbReference type="Proteomes" id="UP000595278"/>
    </source>
</evidence>
<dbReference type="Pfam" id="PF14819">
    <property type="entry name" value="QueF_N"/>
    <property type="match status" value="1"/>
</dbReference>
<dbReference type="InterPro" id="IPR029139">
    <property type="entry name" value="QueF_N"/>
</dbReference>
<evidence type="ECO:0000313" key="7">
    <source>
        <dbReference type="EMBL" id="QQP86413.1"/>
    </source>
</evidence>
<dbReference type="KEGG" id="eaz:JHT90_04010"/>
<feature type="binding site" evidence="5">
    <location>
        <begin position="86"/>
        <end position="87"/>
    </location>
    <ligand>
        <name>NADPH</name>
        <dbReference type="ChEBI" id="CHEBI:57783"/>
    </ligand>
</feature>
<evidence type="ECO:0000256" key="5">
    <source>
        <dbReference type="HAMAP-Rule" id="MF_00817"/>
    </source>
</evidence>
<feature type="binding site" evidence="5">
    <location>
        <begin position="224"/>
        <end position="225"/>
    </location>
    <ligand>
        <name>substrate</name>
    </ligand>
</feature>
<name>A0A974NGU5_9GAMM</name>
<dbReference type="InterPro" id="IPR050084">
    <property type="entry name" value="NADPH_dep_7-cyano-7-deazaG_red"/>
</dbReference>
<keyword evidence="8" id="KW-1185">Reference proteome</keyword>
<reference evidence="7 8" key="1">
    <citation type="submission" date="2021-01" db="EMBL/GenBank/DDBJ databases">
        <title>Entomomonas sp. F2A isolated from a house cricket (Acheta domesticus).</title>
        <authorList>
            <person name="Spergser J."/>
            <person name="Busse H.-J."/>
        </authorList>
    </citation>
    <scope>NUCLEOTIDE SEQUENCE [LARGE SCALE GENOMIC DNA]</scope>
    <source>
        <strain evidence="7 8">F2A</strain>
    </source>
</reference>
<feature type="binding site" evidence="5">
    <location>
        <begin position="253"/>
        <end position="254"/>
    </location>
    <ligand>
        <name>NADPH</name>
        <dbReference type="ChEBI" id="CHEBI:57783"/>
    </ligand>
</feature>
<dbReference type="Gene3D" id="3.30.1130.10">
    <property type="match status" value="2"/>
</dbReference>
<comment type="similarity">
    <text evidence="5">Belongs to the GTP cyclohydrolase I family. QueF type 2 subfamily.</text>
</comment>
<dbReference type="RefSeq" id="WP_201094438.1">
    <property type="nucleotide sequence ID" value="NZ_CP067393.1"/>
</dbReference>
<keyword evidence="4 5" id="KW-0560">Oxidoreductase</keyword>
<dbReference type="GO" id="GO:0008616">
    <property type="term" value="P:tRNA queuosine(34) biosynthetic process"/>
    <property type="evidence" value="ECO:0007669"/>
    <property type="project" value="UniProtKB-UniRule"/>
</dbReference>
<dbReference type="GO" id="GO:0005737">
    <property type="term" value="C:cytoplasm"/>
    <property type="evidence" value="ECO:0007669"/>
    <property type="project" value="UniProtKB-SubCell"/>
</dbReference>
<dbReference type="EC" id="1.7.1.13" evidence="5"/>
<dbReference type="SUPFAM" id="SSF55620">
    <property type="entry name" value="Tetrahydrobiopterin biosynthesis enzymes-like"/>
    <property type="match status" value="1"/>
</dbReference>
<comment type="pathway">
    <text evidence="5">tRNA modification; tRNA-queuosine biosynthesis.</text>
</comment>
<dbReference type="InterPro" id="IPR029500">
    <property type="entry name" value="QueF"/>
</dbReference>
<evidence type="ECO:0000256" key="4">
    <source>
        <dbReference type="ARBA" id="ARBA00023002"/>
    </source>
</evidence>
<organism evidence="7 8">
    <name type="scientific">Entomomonas asaccharolytica</name>
    <dbReference type="NCBI Taxonomy" id="2785331"/>
    <lineage>
        <taxon>Bacteria</taxon>
        <taxon>Pseudomonadati</taxon>
        <taxon>Pseudomonadota</taxon>
        <taxon>Gammaproteobacteria</taxon>
        <taxon>Pseudomonadales</taxon>
        <taxon>Pseudomonadaceae</taxon>
        <taxon>Entomomonas</taxon>
    </lineage>
</organism>
<dbReference type="Proteomes" id="UP000595278">
    <property type="component" value="Chromosome"/>
</dbReference>
<keyword evidence="2 5" id="KW-0671">Queuosine biosynthesis</keyword>
<dbReference type="Pfam" id="PF14489">
    <property type="entry name" value="QueF"/>
    <property type="match status" value="1"/>
</dbReference>